<dbReference type="GeneID" id="111125361"/>
<dbReference type="GO" id="GO:0005507">
    <property type="term" value="F:copper ion binding"/>
    <property type="evidence" value="ECO:0007669"/>
    <property type="project" value="InterPro"/>
</dbReference>
<dbReference type="InterPro" id="IPR008977">
    <property type="entry name" value="PHM/PNGase_F_dom_sf"/>
</dbReference>
<evidence type="ECO:0000259" key="14">
    <source>
        <dbReference type="PROSITE" id="PS50836"/>
    </source>
</evidence>
<keyword evidence="12" id="KW-0325">Glycoprotein</keyword>
<keyword evidence="7" id="KW-0560">Oxidoreductase</keyword>
<dbReference type="InterPro" id="IPR000945">
    <property type="entry name" value="DBH-like"/>
</dbReference>
<dbReference type="Gene3D" id="2.60.120.310">
    <property type="entry name" value="Copper type II, ascorbate-dependent monooxygenase, N-terminal domain"/>
    <property type="match status" value="1"/>
</dbReference>
<evidence type="ECO:0000313" key="15">
    <source>
        <dbReference type="Proteomes" id="UP000694844"/>
    </source>
</evidence>
<keyword evidence="6" id="KW-1133">Transmembrane helix</keyword>
<evidence type="ECO:0000313" key="16">
    <source>
        <dbReference type="RefSeq" id="XP_022324802.1"/>
    </source>
</evidence>
<dbReference type="InterPro" id="IPR024548">
    <property type="entry name" value="Cu2_monoox_C"/>
</dbReference>
<dbReference type="Proteomes" id="UP000694844">
    <property type="component" value="Chromosome 3"/>
</dbReference>
<evidence type="ECO:0000256" key="2">
    <source>
        <dbReference type="ARBA" id="ARBA00004167"/>
    </source>
</evidence>
<evidence type="ECO:0000256" key="6">
    <source>
        <dbReference type="ARBA" id="ARBA00022989"/>
    </source>
</evidence>
<proteinExistence type="inferred from homology"/>
<dbReference type="CDD" id="cd09631">
    <property type="entry name" value="DOMON_DOH"/>
    <property type="match status" value="1"/>
</dbReference>
<dbReference type="SMART" id="SM00664">
    <property type="entry name" value="DoH"/>
    <property type="match status" value="1"/>
</dbReference>
<dbReference type="PROSITE" id="PS50836">
    <property type="entry name" value="DOMON"/>
    <property type="match status" value="1"/>
</dbReference>
<keyword evidence="15" id="KW-1185">Reference proteome</keyword>
<keyword evidence="8" id="KW-0186">Copper</keyword>
<dbReference type="InterPro" id="IPR028460">
    <property type="entry name" value="Tbh/DBH"/>
</dbReference>
<evidence type="ECO:0000256" key="7">
    <source>
        <dbReference type="ARBA" id="ARBA00023002"/>
    </source>
</evidence>
<dbReference type="Gene3D" id="2.60.120.230">
    <property type="match status" value="1"/>
</dbReference>
<dbReference type="SUPFAM" id="SSF49742">
    <property type="entry name" value="PHM/PNGase F"/>
    <property type="match status" value="2"/>
</dbReference>
<dbReference type="InterPro" id="IPR036939">
    <property type="entry name" value="Cu2_ascorb_mOase_N_sf"/>
</dbReference>
<evidence type="ECO:0000256" key="11">
    <source>
        <dbReference type="ARBA" id="ARBA00023157"/>
    </source>
</evidence>
<dbReference type="Pfam" id="PF03712">
    <property type="entry name" value="Cu2_monoox_C"/>
    <property type="match status" value="1"/>
</dbReference>
<dbReference type="InterPro" id="IPR014784">
    <property type="entry name" value="Cu2_ascorb_mOase-like_C"/>
</dbReference>
<dbReference type="PRINTS" id="PR00767">
    <property type="entry name" value="DBMONOXGNASE"/>
</dbReference>
<protein>
    <submittedName>
        <fullName evidence="16">Dopamine beta-hydroxylase-like isoform X1</fullName>
    </submittedName>
</protein>
<dbReference type="Pfam" id="PF01082">
    <property type="entry name" value="Cu2_monooxygen"/>
    <property type="match status" value="1"/>
</dbReference>
<gene>
    <name evidence="16" type="primary">LOC111125361</name>
</gene>
<reference evidence="16" key="1">
    <citation type="submission" date="2025-08" db="UniProtKB">
        <authorList>
            <consortium name="RefSeq"/>
        </authorList>
    </citation>
    <scope>IDENTIFICATION</scope>
    <source>
        <tissue evidence="16">Whole sample</tissue>
    </source>
</reference>
<evidence type="ECO:0000256" key="8">
    <source>
        <dbReference type="ARBA" id="ARBA00023008"/>
    </source>
</evidence>
<dbReference type="GO" id="GO:0004500">
    <property type="term" value="F:dopamine beta-monooxygenase activity"/>
    <property type="evidence" value="ECO:0007669"/>
    <property type="project" value="InterPro"/>
</dbReference>
<dbReference type="InterPro" id="IPR000323">
    <property type="entry name" value="Cu2_ascorb_mOase_N"/>
</dbReference>
<keyword evidence="10" id="KW-0472">Membrane</keyword>
<evidence type="ECO:0000256" key="10">
    <source>
        <dbReference type="ARBA" id="ARBA00023136"/>
    </source>
</evidence>
<dbReference type="InterPro" id="IPR045266">
    <property type="entry name" value="DOH_DOMON"/>
</dbReference>
<keyword evidence="5" id="KW-0479">Metal-binding</keyword>
<evidence type="ECO:0000256" key="4">
    <source>
        <dbReference type="ARBA" id="ARBA00022692"/>
    </source>
</evidence>
<keyword evidence="11" id="KW-1015">Disulfide bond</keyword>
<evidence type="ECO:0000256" key="5">
    <source>
        <dbReference type="ARBA" id="ARBA00022723"/>
    </source>
</evidence>
<feature type="domain" description="DOMON" evidence="14">
    <location>
        <begin position="33"/>
        <end position="150"/>
    </location>
</feature>
<comment type="similarity">
    <text evidence="3">Belongs to the copper type II ascorbate-dependent monooxygenase family.</text>
</comment>
<keyword evidence="13" id="KW-0732">Signal</keyword>
<dbReference type="GO" id="GO:0042421">
    <property type="term" value="P:norepinephrine biosynthetic process"/>
    <property type="evidence" value="ECO:0007669"/>
    <property type="project" value="TreeGrafter"/>
</dbReference>
<dbReference type="PANTHER" id="PTHR10157">
    <property type="entry name" value="DOPAMINE BETA HYDROXYLASE RELATED"/>
    <property type="match status" value="1"/>
</dbReference>
<keyword evidence="4" id="KW-0812">Transmembrane</keyword>
<evidence type="ECO:0000256" key="9">
    <source>
        <dbReference type="ARBA" id="ARBA00023033"/>
    </source>
</evidence>
<feature type="chain" id="PRO_5034949387" evidence="13">
    <location>
        <begin position="22"/>
        <end position="574"/>
    </location>
</feature>
<evidence type="ECO:0000256" key="12">
    <source>
        <dbReference type="ARBA" id="ARBA00023180"/>
    </source>
</evidence>
<dbReference type="GO" id="GO:0005615">
    <property type="term" value="C:extracellular space"/>
    <property type="evidence" value="ECO:0007669"/>
    <property type="project" value="TreeGrafter"/>
</dbReference>
<comment type="cofactor">
    <cofactor evidence="1">
        <name>Cu(2+)</name>
        <dbReference type="ChEBI" id="CHEBI:29036"/>
    </cofactor>
</comment>
<dbReference type="GO" id="GO:0030667">
    <property type="term" value="C:secretory granule membrane"/>
    <property type="evidence" value="ECO:0007669"/>
    <property type="project" value="TreeGrafter"/>
</dbReference>
<sequence length="574" mass="64543">METPLAIFITALVFFCRTVTSAGDLRYRVELEKNLVLRWGVDYEATRIYFELSAEVLPSQRVILGFSDYGEPTQADLTVIGAQFGKVYLKDCWTDKNGILRMDYRQNYALKSGEQRGNKLMARFYRQFDTCDPLDYTFDTGTTHIVFSVVSGPLPLGRPLPSALKFGLQRVQLLKPDLPTPHRPPDTWSFDVTNPNITIPAQDTTYWWYVTKLPQLLTKHHIIQYEGIITKGNEGFVHHIEVFHCQVGPHHTVASYNGPGMAEGKSPELAACREVIGAWAMGASAIYLPNEAGTAIGGPRMSRYVLLEVHLNNPSRRKGIQDSSGIRFHVTKQLRQYDSGIMELGLEYTNKMAVPPGQVGFRLPGFCIPDCTSIALPPSGIQVYASQLHTHLTGRTVFTKHIRRGLELPELNRDNHYSPHFQEIRTLPRPVHVLPGDALVTSCIDNTKNRSKVTLGGFSIQEEMCVNYIHYYPRCNLEVCKSSASDASLRRFFLLANATRSSADVAVRYHSVDWTPSKVSALQSLFEHAPISMQCNTSSGVRFPGDWSSKPVPKIVLPHNSARKRCTKDIPWFE</sequence>
<dbReference type="OrthoDB" id="129121at2759"/>
<organism evidence="15 16">
    <name type="scientific">Crassostrea virginica</name>
    <name type="common">Eastern oyster</name>
    <dbReference type="NCBI Taxonomy" id="6565"/>
    <lineage>
        <taxon>Eukaryota</taxon>
        <taxon>Metazoa</taxon>
        <taxon>Spiralia</taxon>
        <taxon>Lophotrochozoa</taxon>
        <taxon>Mollusca</taxon>
        <taxon>Bivalvia</taxon>
        <taxon>Autobranchia</taxon>
        <taxon>Pteriomorphia</taxon>
        <taxon>Ostreida</taxon>
        <taxon>Ostreoidea</taxon>
        <taxon>Ostreidae</taxon>
        <taxon>Crassostrea</taxon>
    </lineage>
</organism>
<evidence type="ECO:0000256" key="1">
    <source>
        <dbReference type="ARBA" id="ARBA00001973"/>
    </source>
</evidence>
<dbReference type="GO" id="GO:0006589">
    <property type="term" value="P:octopamine biosynthetic process"/>
    <property type="evidence" value="ECO:0007669"/>
    <property type="project" value="TreeGrafter"/>
</dbReference>
<dbReference type="FunFam" id="2.60.120.230:FF:000001">
    <property type="entry name" value="Monooxygenase, DBH-like 1"/>
    <property type="match status" value="1"/>
</dbReference>
<feature type="signal peptide" evidence="13">
    <location>
        <begin position="1"/>
        <end position="21"/>
    </location>
</feature>
<dbReference type="PANTHER" id="PTHR10157:SF29">
    <property type="entry name" value="DOPAMINE BETA-HYDROXYLASE"/>
    <property type="match status" value="1"/>
</dbReference>
<dbReference type="RefSeq" id="XP_022324802.1">
    <property type="nucleotide sequence ID" value="XM_022469094.1"/>
</dbReference>
<evidence type="ECO:0000256" key="3">
    <source>
        <dbReference type="ARBA" id="ARBA00010676"/>
    </source>
</evidence>
<dbReference type="KEGG" id="cvn:111125361"/>
<dbReference type="AlphaFoldDB" id="A0A8B8D9M7"/>
<dbReference type="InterPro" id="IPR005018">
    <property type="entry name" value="DOMON_domain"/>
</dbReference>
<accession>A0A8B8D9M7</accession>
<evidence type="ECO:0000256" key="13">
    <source>
        <dbReference type="SAM" id="SignalP"/>
    </source>
</evidence>
<comment type="subcellular location">
    <subcellularLocation>
        <location evidence="2">Membrane</location>
        <topology evidence="2">Single-pass membrane protein</topology>
    </subcellularLocation>
</comment>
<dbReference type="FunFam" id="2.60.120.310:FF:000004">
    <property type="entry name" value="DBH-like monooxygenase protein 1"/>
    <property type="match status" value="1"/>
</dbReference>
<keyword evidence="9" id="KW-0503">Monooxygenase</keyword>
<dbReference type="Pfam" id="PF03351">
    <property type="entry name" value="DOMON"/>
    <property type="match status" value="1"/>
</dbReference>
<name>A0A8B8D9M7_CRAVI</name>
<dbReference type="GO" id="GO:0042420">
    <property type="term" value="P:dopamine catabolic process"/>
    <property type="evidence" value="ECO:0007669"/>
    <property type="project" value="TreeGrafter"/>
</dbReference>